<dbReference type="InterPro" id="IPR011991">
    <property type="entry name" value="ArsR-like_HTH"/>
</dbReference>
<dbReference type="Gene3D" id="1.10.10.10">
    <property type="entry name" value="Winged helix-like DNA-binding domain superfamily/Winged helix DNA-binding domain"/>
    <property type="match status" value="1"/>
</dbReference>
<dbReference type="AlphaFoldDB" id="A0A0H5DQF5"/>
<reference evidence="3" key="1">
    <citation type="submission" date="2015-06" db="EMBL/GenBank/DDBJ databases">
        <authorList>
            <person name="Bertelli C."/>
        </authorList>
    </citation>
    <scope>NUCLEOTIDE SEQUENCE [LARGE SCALE GENOMIC DNA]</scope>
    <source>
        <strain evidence="3">CRIB-30</strain>
    </source>
</reference>
<protein>
    <recommendedName>
        <fullName evidence="1">DUF6314 domain-containing protein</fullName>
    </recommendedName>
</protein>
<evidence type="ECO:0000313" key="2">
    <source>
        <dbReference type="EMBL" id="CRX38881.1"/>
    </source>
</evidence>
<dbReference type="SUPFAM" id="SSF46785">
    <property type="entry name" value="Winged helix' DNA-binding domain"/>
    <property type="match status" value="1"/>
</dbReference>
<dbReference type="GO" id="GO:0006355">
    <property type="term" value="P:regulation of DNA-templated transcription"/>
    <property type="evidence" value="ECO:0007669"/>
    <property type="project" value="UniProtKB-ARBA"/>
</dbReference>
<evidence type="ECO:0000259" key="1">
    <source>
        <dbReference type="Pfam" id="PF19834"/>
    </source>
</evidence>
<name>A0A0H5DQF5_9BACT</name>
<dbReference type="InterPro" id="IPR036388">
    <property type="entry name" value="WH-like_DNA-bd_sf"/>
</dbReference>
<evidence type="ECO:0000313" key="3">
    <source>
        <dbReference type="Proteomes" id="UP000220251"/>
    </source>
</evidence>
<accession>A0A0H5DQF5</accession>
<sequence length="264" mass="30140">MRGVYFMLEPLFGTKNIERILLFLFINGKSYGTELARALKTPLTPLQKGLTRLEKGGVLLSYFEGRTKLYRLNPAYPPLQELEALLKKAYTLLPTEEKRRYYLLKTDSKLKKFDILYAAWERLQRVQHVSLKSQNGSLSEGAYSGKGQGEVTVIGEGGDILIFQEKGTLTSKEGEAFSFSNVFRWTLDRKSAVITLEHLRRGWNHPVYLFDLAPQSNHSLASVDAHHCGGDSYMGQLLLEPSSVRLHWRVIGPKKNEELDYYYS</sequence>
<dbReference type="Pfam" id="PF19834">
    <property type="entry name" value="DUF6314"/>
    <property type="match status" value="1"/>
</dbReference>
<organism evidence="2 3">
    <name type="scientific">Estrella lausannensis</name>
    <dbReference type="NCBI Taxonomy" id="483423"/>
    <lineage>
        <taxon>Bacteria</taxon>
        <taxon>Pseudomonadati</taxon>
        <taxon>Chlamydiota</taxon>
        <taxon>Chlamydiia</taxon>
        <taxon>Parachlamydiales</taxon>
        <taxon>Candidatus Criblamydiaceae</taxon>
        <taxon>Estrella</taxon>
    </lineage>
</organism>
<dbReference type="InterPro" id="IPR036390">
    <property type="entry name" value="WH_DNA-bd_sf"/>
</dbReference>
<dbReference type="InterPro" id="IPR045632">
    <property type="entry name" value="DUF6314"/>
</dbReference>
<feature type="domain" description="DUF6314" evidence="1">
    <location>
        <begin position="144"/>
        <end position="260"/>
    </location>
</feature>
<gene>
    <name evidence="2" type="ORF">ELAC_1553</name>
</gene>
<dbReference type="Proteomes" id="UP000220251">
    <property type="component" value="Unassembled WGS sequence"/>
</dbReference>
<dbReference type="CDD" id="cd00090">
    <property type="entry name" value="HTH_ARSR"/>
    <property type="match status" value="1"/>
</dbReference>
<keyword evidence="3" id="KW-1185">Reference proteome</keyword>
<proteinExistence type="predicted"/>
<dbReference type="EMBL" id="CWGJ01000025">
    <property type="protein sequence ID" value="CRX38881.1"/>
    <property type="molecule type" value="Genomic_DNA"/>
</dbReference>